<comment type="caution">
    <text evidence="1">The sequence shown here is derived from an EMBL/GenBank/DDBJ whole genome shotgun (WGS) entry which is preliminary data.</text>
</comment>
<keyword evidence="2" id="KW-1185">Reference proteome</keyword>
<gene>
    <name evidence="1" type="ORF">K1T71_013832</name>
</gene>
<dbReference type="Proteomes" id="UP000824533">
    <property type="component" value="Linkage Group LG27"/>
</dbReference>
<sequence length="1150" mass="126267">MERKLTREDFMRKSFRAPRVSPAPDGHEPTVNGAPPPSPVSLAMLERTPHPQRTQYELTTSGIAPKRLEINRAHPIHLKSFQASEPPDDAVPTPPSDDVLRKLERQIGEMERGLERAQNGNVSVDERVRYAEHENLLRTGVSSVGGGGYLPADSDTEHDGAPFSRNESTRSSTGGATPGQRPATRLARTNSDTQQHSVAATARLMRKLADGGTKDEKTKVISRKAIQARMERVKNSVVGSKHEHRVLAEHRAEPPSPRAPTSPISPRASSASESSAGAGGGGSAGGSARVSSRSRTSEEPHIGKYKLLKTIGKGNFAKVKLAKHVPTGKEVAIKIIDKTQLNPGSLQKLFREVRIMKMLDHPNIVKLFQVIETEKTLYLVMEYASGGEVFDYLVLHGRMKEKEARAKFRQIVSAVQYCHQKRIIHRDLKAENLLLDGEMNIKIADFGFSNEFTPGAKLDTFCGSPPYAAPELFQGKKYDGPEVDVWSLGVILYTLVSGSLPFDGSTLRELRERVLRGKYRIPFYMSTDCENLLKKFLVLNPAKRASLESIMRDKWMNTGYEDDELRPYIEPQQDLKDHKRIEALVCLGYNRQEIEYSLAEAKYDDVFATYLLLGRKSTDVSNIIPESDGSRSGSSLSLRTAAAANQPQQQQQSNAHSGSACGSPSHRGVQRSISASARPAASRRASSGAEVLRPQVGATTTTANNTTSTSTTTTSNFKRQNTIDSASIKENTARIAQMQVQNTTRPSSAQPKVEPRSRTLTSGGTRRTTTAPHYDATPPHHPPKLSPPHDTPSLNSQLTTVGGTGTGTSASGARREFTNPLVFPRNVPSRSTFHSGQTRSRGSGGGAYGDGGSPHQARPSFFSKLSSRFSKRLSVLGESTGRQKPRIFSSLDIQRRPLDSTAPKHAVGVSPQAMLGQGNEEQVKPRVLRFTWSMKTTSSRDPNEIMAEIRKVLDANNCDYEQRERFLLLCVHGDPNADSLVQWEIEVCKLPRLSLNGVRFKRISGTSIGFKNIASKIANELKLLRLSAEDMVLVANGGMRTPSGALAHFLAAYPPAELSLARSDYLRPPLSPTRLSPNAQVQPRSSLSLRTESADVDDGRCRTLRPKMTHQSYSSSVHTLRRQPRARSPPTAHCDCLPTDPIPPPELFDF</sequence>
<evidence type="ECO:0000313" key="1">
    <source>
        <dbReference type="EMBL" id="KAJ0170461.1"/>
    </source>
</evidence>
<dbReference type="EMBL" id="CM034413">
    <property type="protein sequence ID" value="KAJ0170461.1"/>
    <property type="molecule type" value="Genomic_DNA"/>
</dbReference>
<accession>A0ACC1CFW6</accession>
<protein>
    <submittedName>
        <fullName evidence="1">Uncharacterized protein</fullName>
    </submittedName>
</protein>
<evidence type="ECO:0000313" key="2">
    <source>
        <dbReference type="Proteomes" id="UP000824533"/>
    </source>
</evidence>
<proteinExistence type="predicted"/>
<reference evidence="1 2" key="1">
    <citation type="journal article" date="2021" name="Front. Genet.">
        <title>Chromosome-Level Genome Assembly Reveals Significant Gene Expansion in the Toll and IMD Signaling Pathways of Dendrolimus kikuchii.</title>
        <authorList>
            <person name="Zhou J."/>
            <person name="Wu P."/>
            <person name="Xiong Z."/>
            <person name="Liu N."/>
            <person name="Zhao N."/>
            <person name="Ji M."/>
            <person name="Qiu Y."/>
            <person name="Yang B."/>
        </authorList>
    </citation>
    <scope>NUCLEOTIDE SEQUENCE [LARGE SCALE GENOMIC DNA]</scope>
    <source>
        <strain evidence="1">Ann1</strain>
    </source>
</reference>
<name>A0ACC1CFW6_9NEOP</name>
<organism evidence="1 2">
    <name type="scientific">Dendrolimus kikuchii</name>
    <dbReference type="NCBI Taxonomy" id="765133"/>
    <lineage>
        <taxon>Eukaryota</taxon>
        <taxon>Metazoa</taxon>
        <taxon>Ecdysozoa</taxon>
        <taxon>Arthropoda</taxon>
        <taxon>Hexapoda</taxon>
        <taxon>Insecta</taxon>
        <taxon>Pterygota</taxon>
        <taxon>Neoptera</taxon>
        <taxon>Endopterygota</taxon>
        <taxon>Lepidoptera</taxon>
        <taxon>Glossata</taxon>
        <taxon>Ditrysia</taxon>
        <taxon>Bombycoidea</taxon>
        <taxon>Lasiocampidae</taxon>
        <taxon>Dendrolimus</taxon>
    </lineage>
</organism>